<sequence length="498" mass="53722">MATANFGYDPIIRDIVEYVYHGQITSKNAYDRARVTLLDALGCAIETLHLSPDCRALVGPVVPGTVVPGGVRIPGTGCVVDPLKGAFDLGALIRYLDHNDAYAGAEWGHPSDNLGAILSVADWLSQQRVAEGQPPLSLRTVLTLQIKAYEIQGVLQQKNAFNAHGLDHVILVKVASTAVVAWLLGLPEPAALAAVSHAWIDGHPLRTYRQAPNAGPRKGWAAGDACMRAVHLALLSKRAGQMDPSTSSWSGGAAVGVPSAISAPRWGFGDTLYGGKEITQAYSYGSRVMETLLFKLIPAEGHGISAVEAAMQVAATLKGRQLVAERDIHAIRIRTQKPAVIIIDKTGPLQNNADRDHSLQYMVAVTLLKGSVVETADYLDDSPWASDPRVHALREKITVIEDAGFTADYYNPDIRSVANAIAVELTDGEVLDEVVVEFPVGHHKRAETLDGVIEKFRRNMGLMFDAGEVERIIDAVQQDGIPVDDFMTLFARCRGTHL</sequence>
<dbReference type="GO" id="GO:0047547">
    <property type="term" value="F:2-methylcitrate dehydratase activity"/>
    <property type="evidence" value="ECO:0007669"/>
    <property type="project" value="InterPro"/>
</dbReference>
<dbReference type="GO" id="GO:0051537">
    <property type="term" value="F:2 iron, 2 sulfur cluster binding"/>
    <property type="evidence" value="ECO:0007669"/>
    <property type="project" value="InterPro"/>
</dbReference>
<dbReference type="EMBL" id="ML739088">
    <property type="protein sequence ID" value="KAE8353810.1"/>
    <property type="molecule type" value="Genomic_DNA"/>
</dbReference>
<organism evidence="5 6">
    <name type="scientific">Aspergillus coremiiformis</name>
    <dbReference type="NCBI Taxonomy" id="138285"/>
    <lineage>
        <taxon>Eukaryota</taxon>
        <taxon>Fungi</taxon>
        <taxon>Dikarya</taxon>
        <taxon>Ascomycota</taxon>
        <taxon>Pezizomycotina</taxon>
        <taxon>Eurotiomycetes</taxon>
        <taxon>Eurotiomycetidae</taxon>
        <taxon>Eurotiales</taxon>
        <taxon>Aspergillaceae</taxon>
        <taxon>Aspergillus</taxon>
        <taxon>Aspergillus subgen. Circumdati</taxon>
    </lineage>
</organism>
<dbReference type="GO" id="GO:0005739">
    <property type="term" value="C:mitochondrion"/>
    <property type="evidence" value="ECO:0007669"/>
    <property type="project" value="TreeGrafter"/>
</dbReference>
<evidence type="ECO:0000256" key="1">
    <source>
        <dbReference type="ARBA" id="ARBA00006174"/>
    </source>
</evidence>
<evidence type="ECO:0000259" key="4">
    <source>
        <dbReference type="Pfam" id="PF19305"/>
    </source>
</evidence>
<gene>
    <name evidence="5" type="ORF">BDV28DRAFT_99995</name>
</gene>
<evidence type="ECO:0000256" key="2">
    <source>
        <dbReference type="ARBA" id="ARBA00023239"/>
    </source>
</evidence>
<name>A0A5N6ZCM1_9EURO</name>
<evidence type="ECO:0000259" key="3">
    <source>
        <dbReference type="Pfam" id="PF03972"/>
    </source>
</evidence>
<dbReference type="Gene3D" id="1.10.4100.10">
    <property type="entry name" value="2-methylcitrate dehydratase PrpD"/>
    <property type="match status" value="1"/>
</dbReference>
<reference evidence="6" key="1">
    <citation type="submission" date="2019-04" db="EMBL/GenBank/DDBJ databases">
        <title>Friends and foes A comparative genomics studyof 23 Aspergillus species from section Flavi.</title>
        <authorList>
            <consortium name="DOE Joint Genome Institute"/>
            <person name="Kjaerbolling I."/>
            <person name="Vesth T."/>
            <person name="Frisvad J.C."/>
            <person name="Nybo J.L."/>
            <person name="Theobald S."/>
            <person name="Kildgaard S."/>
            <person name="Isbrandt T."/>
            <person name="Kuo A."/>
            <person name="Sato A."/>
            <person name="Lyhne E.K."/>
            <person name="Kogle M.E."/>
            <person name="Wiebenga A."/>
            <person name="Kun R.S."/>
            <person name="Lubbers R.J."/>
            <person name="Makela M.R."/>
            <person name="Barry K."/>
            <person name="Chovatia M."/>
            <person name="Clum A."/>
            <person name="Daum C."/>
            <person name="Haridas S."/>
            <person name="He G."/>
            <person name="LaButti K."/>
            <person name="Lipzen A."/>
            <person name="Mondo S."/>
            <person name="Riley R."/>
            <person name="Salamov A."/>
            <person name="Simmons B.A."/>
            <person name="Magnuson J.K."/>
            <person name="Henrissat B."/>
            <person name="Mortensen U.H."/>
            <person name="Larsen T.O."/>
            <person name="Devries R.P."/>
            <person name="Grigoriev I.V."/>
            <person name="Machida M."/>
            <person name="Baker S.E."/>
            <person name="Andersen M.R."/>
        </authorList>
    </citation>
    <scope>NUCLEOTIDE SEQUENCE [LARGE SCALE GENOMIC DNA]</scope>
    <source>
        <strain evidence="6">CBS 553.77</strain>
    </source>
</reference>
<dbReference type="InterPro" id="IPR012705">
    <property type="entry name" value="2Me_IsoCit_deHydtase_PrpD"/>
</dbReference>
<dbReference type="InterPro" id="IPR042183">
    <property type="entry name" value="MmgE/PrpD_sf_1"/>
</dbReference>
<dbReference type="OrthoDB" id="10055203at2759"/>
<evidence type="ECO:0000313" key="6">
    <source>
        <dbReference type="Proteomes" id="UP000327118"/>
    </source>
</evidence>
<dbReference type="InterPro" id="IPR045337">
    <property type="entry name" value="MmgE_PrpD_C"/>
</dbReference>
<keyword evidence="2" id="KW-0456">Lyase</keyword>
<dbReference type="PANTHER" id="PTHR16943">
    <property type="entry name" value="2-METHYLCITRATE DEHYDRATASE-RELATED"/>
    <property type="match status" value="1"/>
</dbReference>
<dbReference type="Gene3D" id="3.30.1330.120">
    <property type="entry name" value="2-methylcitrate dehydratase PrpD"/>
    <property type="match status" value="1"/>
</dbReference>
<dbReference type="InterPro" id="IPR005656">
    <property type="entry name" value="MmgE_PrpD"/>
</dbReference>
<dbReference type="PANTHER" id="PTHR16943:SF15">
    <property type="entry name" value="DEHYDRATASE (PRPD), PUTATIVE-RELATED"/>
    <property type="match status" value="1"/>
</dbReference>
<dbReference type="InterPro" id="IPR045336">
    <property type="entry name" value="MmgE_PrpD_N"/>
</dbReference>
<dbReference type="SUPFAM" id="SSF103378">
    <property type="entry name" value="2-methylcitrate dehydratase PrpD"/>
    <property type="match status" value="1"/>
</dbReference>
<dbReference type="Pfam" id="PF19305">
    <property type="entry name" value="MmgE_PrpD_C"/>
    <property type="match status" value="1"/>
</dbReference>
<evidence type="ECO:0008006" key="7">
    <source>
        <dbReference type="Google" id="ProtNLM"/>
    </source>
</evidence>
<dbReference type="AlphaFoldDB" id="A0A5N6ZCM1"/>
<accession>A0A5N6ZCM1</accession>
<feature type="domain" description="MmgE/PrpD C-terminal" evidence="4">
    <location>
        <begin position="298"/>
        <end position="476"/>
    </location>
</feature>
<evidence type="ECO:0000313" key="5">
    <source>
        <dbReference type="EMBL" id="KAE8353810.1"/>
    </source>
</evidence>
<dbReference type="NCBIfam" id="TIGR02330">
    <property type="entry name" value="prpD"/>
    <property type="match status" value="1"/>
</dbReference>
<dbReference type="Proteomes" id="UP000327118">
    <property type="component" value="Unassembled WGS sequence"/>
</dbReference>
<keyword evidence="6" id="KW-1185">Reference proteome</keyword>
<dbReference type="Pfam" id="PF03972">
    <property type="entry name" value="MmgE_PrpD_N"/>
    <property type="match status" value="1"/>
</dbReference>
<dbReference type="GO" id="GO:0019679">
    <property type="term" value="P:propionate metabolic process, methylcitrate cycle"/>
    <property type="evidence" value="ECO:0007669"/>
    <property type="project" value="InterPro"/>
</dbReference>
<proteinExistence type="inferred from homology"/>
<dbReference type="InterPro" id="IPR042188">
    <property type="entry name" value="MmgE/PrpD_sf_2"/>
</dbReference>
<dbReference type="InterPro" id="IPR036148">
    <property type="entry name" value="MmgE/PrpD_sf"/>
</dbReference>
<feature type="domain" description="MmgE/PrpD N-terminal" evidence="3">
    <location>
        <begin position="14"/>
        <end position="278"/>
    </location>
</feature>
<protein>
    <recommendedName>
        <fullName evidence="7">2-methylcitrate dehydratase</fullName>
    </recommendedName>
</protein>
<comment type="similarity">
    <text evidence="1">Belongs to the PrpD family.</text>
</comment>